<protein>
    <submittedName>
        <fullName evidence="2">Uncharacterized protein</fullName>
    </submittedName>
</protein>
<accession>A0A5B7GQM0</accession>
<organism evidence="2 3">
    <name type="scientific">Portunus trituberculatus</name>
    <name type="common">Swimming crab</name>
    <name type="synonym">Neptunus trituberculatus</name>
    <dbReference type="NCBI Taxonomy" id="210409"/>
    <lineage>
        <taxon>Eukaryota</taxon>
        <taxon>Metazoa</taxon>
        <taxon>Ecdysozoa</taxon>
        <taxon>Arthropoda</taxon>
        <taxon>Crustacea</taxon>
        <taxon>Multicrustacea</taxon>
        <taxon>Malacostraca</taxon>
        <taxon>Eumalacostraca</taxon>
        <taxon>Eucarida</taxon>
        <taxon>Decapoda</taxon>
        <taxon>Pleocyemata</taxon>
        <taxon>Brachyura</taxon>
        <taxon>Eubrachyura</taxon>
        <taxon>Portunoidea</taxon>
        <taxon>Portunidae</taxon>
        <taxon>Portuninae</taxon>
        <taxon>Portunus</taxon>
    </lineage>
</organism>
<gene>
    <name evidence="2" type="ORF">E2C01_056546</name>
</gene>
<feature type="region of interest" description="Disordered" evidence="1">
    <location>
        <begin position="40"/>
        <end position="82"/>
    </location>
</feature>
<evidence type="ECO:0000313" key="2">
    <source>
        <dbReference type="EMBL" id="MPC62461.1"/>
    </source>
</evidence>
<dbReference type="EMBL" id="VSRR010019709">
    <property type="protein sequence ID" value="MPC62461.1"/>
    <property type="molecule type" value="Genomic_DNA"/>
</dbReference>
<proteinExistence type="predicted"/>
<dbReference type="AlphaFoldDB" id="A0A5B7GQM0"/>
<name>A0A5B7GQM0_PORTR</name>
<sequence length="82" mass="9221">MEGGRWSERKPSFLRGGAALLRKLNCEGEVRVGRGGPVIERGGRETWERGGKDTGKKKREKAHQECQSLKTGEKDHPILEHK</sequence>
<keyword evidence="3" id="KW-1185">Reference proteome</keyword>
<feature type="compositionally biased region" description="Basic and acidic residues" evidence="1">
    <location>
        <begin position="71"/>
        <end position="82"/>
    </location>
</feature>
<evidence type="ECO:0000256" key="1">
    <source>
        <dbReference type="SAM" id="MobiDB-lite"/>
    </source>
</evidence>
<dbReference type="Proteomes" id="UP000324222">
    <property type="component" value="Unassembled WGS sequence"/>
</dbReference>
<evidence type="ECO:0000313" key="3">
    <source>
        <dbReference type="Proteomes" id="UP000324222"/>
    </source>
</evidence>
<reference evidence="2 3" key="1">
    <citation type="submission" date="2019-05" db="EMBL/GenBank/DDBJ databases">
        <title>Another draft genome of Portunus trituberculatus and its Hox gene families provides insights of decapod evolution.</title>
        <authorList>
            <person name="Jeong J.-H."/>
            <person name="Song I."/>
            <person name="Kim S."/>
            <person name="Choi T."/>
            <person name="Kim D."/>
            <person name="Ryu S."/>
            <person name="Kim W."/>
        </authorList>
    </citation>
    <scope>NUCLEOTIDE SEQUENCE [LARGE SCALE GENOMIC DNA]</scope>
    <source>
        <tissue evidence="2">Muscle</tissue>
    </source>
</reference>
<feature type="compositionally biased region" description="Basic and acidic residues" evidence="1">
    <location>
        <begin position="41"/>
        <end position="54"/>
    </location>
</feature>
<comment type="caution">
    <text evidence="2">The sequence shown here is derived from an EMBL/GenBank/DDBJ whole genome shotgun (WGS) entry which is preliminary data.</text>
</comment>